<feature type="region of interest" description="Disordered" evidence="3">
    <location>
        <begin position="420"/>
        <end position="570"/>
    </location>
</feature>
<accession>A0A9W4GPX1</accession>
<evidence type="ECO:0000256" key="1">
    <source>
        <dbReference type="ARBA" id="ARBA00022676"/>
    </source>
</evidence>
<feature type="domain" description="Glycosyltransferase subfamily 4-like N-terminal" evidence="5">
    <location>
        <begin position="22"/>
        <end position="223"/>
    </location>
</feature>
<evidence type="ECO:0000256" key="3">
    <source>
        <dbReference type="SAM" id="MobiDB-lite"/>
    </source>
</evidence>
<dbReference type="GO" id="GO:0009103">
    <property type="term" value="P:lipopolysaccharide biosynthetic process"/>
    <property type="evidence" value="ECO:0007669"/>
    <property type="project" value="TreeGrafter"/>
</dbReference>
<sequence>MTAEARPLRIALLSYKGNPYCGGQGVYVRHLSRELAALGHSVEVIGAQPYPVLDALGDGVTLTELPSLDLYRQPDPFRTPKREEYRDWIDLLEVATMWTGGFPEPLTFSLRARRHLAARRGDFDVVHDNQTLGYGLLGIGLPLVTTVHHPITVDRRLDLAAAPDWKRRASIRRWYGFTRMQKRVAGRLPSVLTVSGSSSAEITADLGVRPERIHTVPIGADTRLFAPDPAVAEVPGRIVTTSSADVPLKGLVFLVEALAKVRVQHPDAHLVVVGNRPDSGPVAEAIEAFGLEGAVDFVKGISDAELVDLIRSAEVACVPSLYEGFSLPAAEAMATGTALVATTGGAVPEVAGRDGETCLAVAPGDAGALAAALELALGDPVLRRRLAAAGRARVLAAFTWTRAAAATAALYRQAIASQGAPGAGLRARPASRARVVTVPKGQSLSHPDHRPSVAGRAVPRAPEKPAPERISTPAGEKPAPERISTLAEGAPERIGTPAGGKPVPERISTPAGEKPVPERIGTPAGEAPERIGTLAEGAPERRSTPAGGKAQIADVPGAPGIAPGTGNRAC</sequence>
<dbReference type="SUPFAM" id="SSF53756">
    <property type="entry name" value="UDP-Glycosyltransferase/glycogen phosphorylase"/>
    <property type="match status" value="1"/>
</dbReference>
<dbReference type="Pfam" id="PF00534">
    <property type="entry name" value="Glycos_transf_1"/>
    <property type="match status" value="1"/>
</dbReference>
<feature type="compositionally biased region" description="Low complexity" evidence="3">
    <location>
        <begin position="420"/>
        <end position="434"/>
    </location>
</feature>
<keyword evidence="2" id="KW-0808">Transferase</keyword>
<organism evidence="6 7">
    <name type="scientific">Actinacidiphila cocklensis</name>
    <dbReference type="NCBI Taxonomy" id="887465"/>
    <lineage>
        <taxon>Bacteria</taxon>
        <taxon>Bacillati</taxon>
        <taxon>Actinomycetota</taxon>
        <taxon>Actinomycetes</taxon>
        <taxon>Kitasatosporales</taxon>
        <taxon>Streptomycetaceae</taxon>
        <taxon>Actinacidiphila</taxon>
    </lineage>
</organism>
<evidence type="ECO:0000259" key="5">
    <source>
        <dbReference type="Pfam" id="PF13439"/>
    </source>
</evidence>
<evidence type="ECO:0000313" key="6">
    <source>
        <dbReference type="EMBL" id="CAG6392697.1"/>
    </source>
</evidence>
<gene>
    <name evidence="6" type="ORF">SCOCK_180074</name>
</gene>
<feature type="domain" description="Glycosyl transferase family 1" evidence="4">
    <location>
        <begin position="237"/>
        <end position="392"/>
    </location>
</feature>
<name>A0A9W4GPX1_9ACTN</name>
<dbReference type="InterPro" id="IPR001296">
    <property type="entry name" value="Glyco_trans_1"/>
</dbReference>
<proteinExistence type="predicted"/>
<comment type="caution">
    <text evidence="6">The sequence shown here is derived from an EMBL/GenBank/DDBJ whole genome shotgun (WGS) entry which is preliminary data.</text>
</comment>
<dbReference type="EMBL" id="CAJSLV010000046">
    <property type="protein sequence ID" value="CAG6392697.1"/>
    <property type="molecule type" value="Genomic_DNA"/>
</dbReference>
<dbReference type="PANTHER" id="PTHR46401">
    <property type="entry name" value="GLYCOSYLTRANSFERASE WBBK-RELATED"/>
    <property type="match status" value="1"/>
</dbReference>
<dbReference type="Pfam" id="PF13439">
    <property type="entry name" value="Glyco_transf_4"/>
    <property type="match status" value="1"/>
</dbReference>
<keyword evidence="7" id="KW-1185">Reference proteome</keyword>
<evidence type="ECO:0000313" key="7">
    <source>
        <dbReference type="Proteomes" id="UP001152519"/>
    </source>
</evidence>
<dbReference type="PANTHER" id="PTHR46401:SF2">
    <property type="entry name" value="GLYCOSYLTRANSFERASE WBBK-RELATED"/>
    <property type="match status" value="1"/>
</dbReference>
<evidence type="ECO:0000256" key="2">
    <source>
        <dbReference type="ARBA" id="ARBA00022679"/>
    </source>
</evidence>
<dbReference type="InterPro" id="IPR028098">
    <property type="entry name" value="Glyco_trans_4-like_N"/>
</dbReference>
<dbReference type="GO" id="GO:0016757">
    <property type="term" value="F:glycosyltransferase activity"/>
    <property type="evidence" value="ECO:0007669"/>
    <property type="project" value="UniProtKB-KW"/>
</dbReference>
<dbReference type="Gene3D" id="3.40.50.2000">
    <property type="entry name" value="Glycogen Phosphorylase B"/>
    <property type="match status" value="2"/>
</dbReference>
<protein>
    <submittedName>
        <fullName evidence="6">Glycosyltransferase involved in cell wall bisynthesis</fullName>
    </submittedName>
</protein>
<evidence type="ECO:0000259" key="4">
    <source>
        <dbReference type="Pfam" id="PF00534"/>
    </source>
</evidence>
<reference evidence="6" key="1">
    <citation type="submission" date="2021-05" db="EMBL/GenBank/DDBJ databases">
        <authorList>
            <person name="Arsene-Ploetze F."/>
        </authorList>
    </citation>
    <scope>NUCLEOTIDE SEQUENCE</scope>
    <source>
        <strain evidence="6">DSM 42138</strain>
    </source>
</reference>
<dbReference type="CDD" id="cd03801">
    <property type="entry name" value="GT4_PimA-like"/>
    <property type="match status" value="1"/>
</dbReference>
<dbReference type="AlphaFoldDB" id="A0A9W4GPX1"/>
<dbReference type="Proteomes" id="UP001152519">
    <property type="component" value="Unassembled WGS sequence"/>
</dbReference>
<keyword evidence="1" id="KW-0328">Glycosyltransferase</keyword>